<dbReference type="EMBL" id="NAFL01000242">
    <property type="protein sequence ID" value="OSJ33328.1"/>
    <property type="molecule type" value="Genomic_DNA"/>
</dbReference>
<dbReference type="Proteomes" id="UP000181962">
    <property type="component" value="Chromosome"/>
</dbReference>
<evidence type="ECO:0000313" key="4">
    <source>
        <dbReference type="Proteomes" id="UP000181962"/>
    </source>
</evidence>
<organism evidence="2 4">
    <name type="scientific">Bradyrhizobium japonicum</name>
    <dbReference type="NCBI Taxonomy" id="375"/>
    <lineage>
        <taxon>Bacteria</taxon>
        <taxon>Pseudomonadati</taxon>
        <taxon>Pseudomonadota</taxon>
        <taxon>Alphaproteobacteria</taxon>
        <taxon>Hyphomicrobiales</taxon>
        <taxon>Nitrobacteraceae</taxon>
        <taxon>Bradyrhizobium</taxon>
    </lineage>
</organism>
<accession>A0A1L3FJF5</accession>
<dbReference type="EMBL" id="CP017637">
    <property type="protein sequence ID" value="APG13445.1"/>
    <property type="molecule type" value="Genomic_DNA"/>
</dbReference>
<proteinExistence type="predicted"/>
<keyword evidence="1" id="KW-0812">Transmembrane</keyword>
<feature type="transmembrane region" description="Helical" evidence="1">
    <location>
        <begin position="34"/>
        <end position="55"/>
    </location>
</feature>
<evidence type="ECO:0000313" key="5">
    <source>
        <dbReference type="Proteomes" id="UP000193335"/>
    </source>
</evidence>
<gene>
    <name evidence="2" type="ORF">BKD09_34345</name>
    <name evidence="3" type="ORF">BSZ19_15880</name>
</gene>
<name>A0A1L3FJF5_BRAJP</name>
<dbReference type="Proteomes" id="UP000193335">
    <property type="component" value="Unassembled WGS sequence"/>
</dbReference>
<keyword evidence="1" id="KW-1133">Transmembrane helix</keyword>
<evidence type="ECO:0000256" key="1">
    <source>
        <dbReference type="SAM" id="Phobius"/>
    </source>
</evidence>
<evidence type="ECO:0000313" key="3">
    <source>
        <dbReference type="EMBL" id="OSJ33328.1"/>
    </source>
</evidence>
<dbReference type="AlphaFoldDB" id="A0A1L3FJF5"/>
<reference evidence="2 4" key="1">
    <citation type="submission" date="2016-11" db="EMBL/GenBank/DDBJ databases">
        <title>Complete Genome Sequence of Bradyrhizobium sp. strain J5, an isolated from soybean nodule in Hokkaido.</title>
        <authorList>
            <person name="Kanehara K."/>
        </authorList>
    </citation>
    <scope>NUCLEOTIDE SEQUENCE [LARGE SCALE GENOMIC DNA]</scope>
    <source>
        <strain evidence="2 4">J5</strain>
    </source>
</reference>
<protein>
    <submittedName>
        <fullName evidence="2">Uncharacterized protein</fullName>
    </submittedName>
</protein>
<sequence>MILRKSAVAAAAILPGNRSISDAREDVMSNASNALLWAALYFALSFAAIFVVWFADKMRTNFLGK</sequence>
<reference evidence="3 5" key="2">
    <citation type="submission" date="2017-03" db="EMBL/GenBank/DDBJ databases">
        <title>Whole genome sequences of fourteen strains of Bradyrhizobium canariense and one strain of Bradyrhizobium japonicum isolated from Lupinus (Papilionoideae: Genisteae) species in Algeria.</title>
        <authorList>
            <person name="Crovadore J."/>
            <person name="Chekireb D."/>
            <person name="Brachmann A."/>
            <person name="Chablais R."/>
            <person name="Cochard B."/>
            <person name="Lefort F."/>
        </authorList>
    </citation>
    <scope>NUCLEOTIDE SEQUENCE [LARGE SCALE GENOMIC DNA]</scope>
    <source>
        <strain evidence="3 5">UBMA197</strain>
    </source>
</reference>
<keyword evidence="1" id="KW-0472">Membrane</keyword>
<evidence type="ECO:0000313" key="2">
    <source>
        <dbReference type="EMBL" id="APG13445.1"/>
    </source>
</evidence>